<dbReference type="STRING" id="109376.A0A0D3AR98"/>
<dbReference type="AlphaFoldDB" id="A0A0D3AR98"/>
<dbReference type="Gene3D" id="3.10.350.10">
    <property type="entry name" value="LysM domain"/>
    <property type="match status" value="1"/>
</dbReference>
<feature type="domain" description="LysM" evidence="2">
    <location>
        <begin position="224"/>
        <end position="267"/>
    </location>
</feature>
<dbReference type="Gramene" id="Bo2g092750.1">
    <property type="protein sequence ID" value="Bo2g092750.1"/>
    <property type="gene ID" value="Bo2g092750"/>
</dbReference>
<dbReference type="Proteomes" id="UP000032141">
    <property type="component" value="Chromosome C2"/>
</dbReference>
<feature type="region of interest" description="Disordered" evidence="1">
    <location>
        <begin position="391"/>
        <end position="417"/>
    </location>
</feature>
<dbReference type="PROSITE" id="PS51782">
    <property type="entry name" value="LYSM"/>
    <property type="match status" value="1"/>
</dbReference>
<evidence type="ECO:0000256" key="1">
    <source>
        <dbReference type="SAM" id="MobiDB-lite"/>
    </source>
</evidence>
<reference evidence="3 4" key="1">
    <citation type="journal article" date="2014" name="Genome Biol.">
        <title>Transcriptome and methylome profiling reveals relics of genome dominance in the mesopolyploid Brassica oleracea.</title>
        <authorList>
            <person name="Parkin I.A."/>
            <person name="Koh C."/>
            <person name="Tang H."/>
            <person name="Robinson S.J."/>
            <person name="Kagale S."/>
            <person name="Clarke W.E."/>
            <person name="Town C.D."/>
            <person name="Nixon J."/>
            <person name="Krishnakumar V."/>
            <person name="Bidwell S.L."/>
            <person name="Denoeud F."/>
            <person name="Belcram H."/>
            <person name="Links M.G."/>
            <person name="Just J."/>
            <person name="Clarke C."/>
            <person name="Bender T."/>
            <person name="Huebert T."/>
            <person name="Mason A.S."/>
            <person name="Pires J.C."/>
            <person name="Barker G."/>
            <person name="Moore J."/>
            <person name="Walley P.G."/>
            <person name="Manoli S."/>
            <person name="Batley J."/>
            <person name="Edwards D."/>
            <person name="Nelson M.N."/>
            <person name="Wang X."/>
            <person name="Paterson A.H."/>
            <person name="King G."/>
            <person name="Bancroft I."/>
            <person name="Chalhoub B."/>
            <person name="Sharpe A.G."/>
        </authorList>
    </citation>
    <scope>NUCLEOTIDE SEQUENCE</scope>
    <source>
        <strain evidence="3 4">cv. TO1000</strain>
    </source>
</reference>
<dbReference type="InterPro" id="IPR018392">
    <property type="entry name" value="LysM"/>
</dbReference>
<dbReference type="eggNOG" id="ENOG502QWAT">
    <property type="taxonomic scope" value="Eukaryota"/>
</dbReference>
<evidence type="ECO:0000259" key="2">
    <source>
        <dbReference type="PROSITE" id="PS51782"/>
    </source>
</evidence>
<dbReference type="GO" id="GO:0006955">
    <property type="term" value="P:immune response"/>
    <property type="evidence" value="ECO:0007669"/>
    <property type="project" value="EnsemblPlants"/>
</dbReference>
<dbReference type="OMA" id="VPKELMY"/>
<dbReference type="PANTHER" id="PTHR33734">
    <property type="entry name" value="LYSM DOMAIN-CONTAINING GPI-ANCHORED PROTEIN 2"/>
    <property type="match status" value="1"/>
</dbReference>
<dbReference type="PANTHER" id="PTHR33734:SF16">
    <property type="entry name" value="LYSM DOMAIN-CONTAINING GPI-ANCHORED PROTEIN 3"/>
    <property type="match status" value="1"/>
</dbReference>
<dbReference type="GO" id="GO:0042834">
    <property type="term" value="F:peptidoglycan binding"/>
    <property type="evidence" value="ECO:0007669"/>
    <property type="project" value="EnsemblPlants"/>
</dbReference>
<evidence type="ECO:0000313" key="3">
    <source>
        <dbReference type="EnsemblPlants" id="Bo2g092750.1"/>
    </source>
</evidence>
<dbReference type="GO" id="GO:0005886">
    <property type="term" value="C:plasma membrane"/>
    <property type="evidence" value="ECO:0007669"/>
    <property type="project" value="EnsemblPlants"/>
</dbReference>
<proteinExistence type="predicted"/>
<dbReference type="EnsemblPlants" id="Bo2g092750.1">
    <property type="protein sequence ID" value="Bo2g092750.1"/>
    <property type="gene ID" value="Bo2g092750"/>
</dbReference>
<dbReference type="HOGENOM" id="CLU_047073_3_0_1"/>
<dbReference type="SMART" id="SM00257">
    <property type="entry name" value="LysM"/>
    <property type="match status" value="2"/>
</dbReference>
<accession>A0A0D3AR98</accession>
<reference evidence="3" key="2">
    <citation type="submission" date="2015-03" db="UniProtKB">
        <authorList>
            <consortium name="EnsemblPlants"/>
        </authorList>
    </citation>
    <scope>IDENTIFICATION</scope>
</reference>
<dbReference type="SUPFAM" id="SSF54106">
    <property type="entry name" value="LysM domain"/>
    <property type="match status" value="1"/>
</dbReference>
<sequence length="475" mass="50014">ASVCCCYSLSLSLNLTHLSTILKKASTFTLSHSAWKRKNKAFSDSYQTQTHLKMKNPEKPILLFLIIASTLASTATSKSTIEPCSTSSTCNSFLGYTLYTDLKVTELASLFQADPVSILLSNSISTSYPDVENHVLPSHLFLKIPITCSCVDGIRKSTSTRYKTRTSDTLDSIAGSVYGGLVSPEQIQVANPDIESLDVGTSLVIPLPCACFNGTDESLPAVYLSYVVRGVDTMAGIARRFSTTVADLTNVNAMGAPDINPGDILAVPLLACGSNFPKYATDYGLIIPNGSYALTADHCVQCSCSLGSRSMYCEPASLEVSCSSMQCRNSKFMLGNITSQETSAGCKLTTCTYNGFANGTILTTLSRSLQPRCPGPPQLAPLIAPPDTVPKELMYAPSPSPTPSPAPESDGVVSGGPSIVAAAPRGPTVASSSSIPGYPANGPAGSISIASCLTSYHSLVVFLISFASYSFVILV</sequence>
<organism evidence="3 4">
    <name type="scientific">Brassica oleracea var. oleracea</name>
    <dbReference type="NCBI Taxonomy" id="109376"/>
    <lineage>
        <taxon>Eukaryota</taxon>
        <taxon>Viridiplantae</taxon>
        <taxon>Streptophyta</taxon>
        <taxon>Embryophyta</taxon>
        <taxon>Tracheophyta</taxon>
        <taxon>Spermatophyta</taxon>
        <taxon>Magnoliopsida</taxon>
        <taxon>eudicotyledons</taxon>
        <taxon>Gunneridae</taxon>
        <taxon>Pentapetalae</taxon>
        <taxon>rosids</taxon>
        <taxon>malvids</taxon>
        <taxon>Brassicales</taxon>
        <taxon>Brassicaceae</taxon>
        <taxon>Brassiceae</taxon>
        <taxon>Brassica</taxon>
    </lineage>
</organism>
<name>A0A0D3AR98_BRAOL</name>
<evidence type="ECO:0000313" key="4">
    <source>
        <dbReference type="Proteomes" id="UP000032141"/>
    </source>
</evidence>
<keyword evidence="4" id="KW-1185">Reference proteome</keyword>
<dbReference type="InterPro" id="IPR036779">
    <property type="entry name" value="LysM_dom_sf"/>
</dbReference>
<protein>
    <recommendedName>
        <fullName evidence="2">LysM domain-containing protein</fullName>
    </recommendedName>
</protein>
<dbReference type="Pfam" id="PF01476">
    <property type="entry name" value="LysM"/>
    <property type="match status" value="2"/>
</dbReference>